<proteinExistence type="inferred from homology"/>
<evidence type="ECO:0000313" key="5">
    <source>
        <dbReference type="Proteomes" id="UP001209318"/>
    </source>
</evidence>
<protein>
    <submittedName>
        <fullName evidence="4">Spore coat protein</fullName>
    </submittedName>
</protein>
<dbReference type="EMBL" id="JAOUSF010000003">
    <property type="protein sequence ID" value="MCU9613519.1"/>
    <property type="molecule type" value="Genomic_DNA"/>
</dbReference>
<dbReference type="RefSeq" id="WP_263072758.1">
    <property type="nucleotide sequence ID" value="NZ_JAOUSF010000003.1"/>
</dbReference>
<keyword evidence="4" id="KW-0167">Capsid protein</keyword>
<organism evidence="4 5">
    <name type="scientific">Perspicuibacillus lycopersici</name>
    <dbReference type="NCBI Taxonomy" id="1325689"/>
    <lineage>
        <taxon>Bacteria</taxon>
        <taxon>Bacillati</taxon>
        <taxon>Bacillota</taxon>
        <taxon>Bacilli</taxon>
        <taxon>Bacillales</taxon>
        <taxon>Bacillaceae</taxon>
        <taxon>Perspicuibacillus</taxon>
    </lineage>
</organism>
<comment type="similarity">
    <text evidence="3">Belongs to the CotF family.</text>
</comment>
<comment type="subcellular location">
    <subcellularLocation>
        <location evidence="2">Spore coat</location>
    </subcellularLocation>
</comment>
<dbReference type="GO" id="GO:0030435">
    <property type="term" value="P:sporulation resulting in formation of a cellular spore"/>
    <property type="evidence" value="ECO:0007669"/>
    <property type="project" value="UniProtKB-KW"/>
</dbReference>
<dbReference type="PANTHER" id="PTHR39183">
    <property type="entry name" value="SPORE COAT PROTEIN F-LIKE PROTEIN YHCQ"/>
    <property type="match status" value="1"/>
</dbReference>
<dbReference type="AlphaFoldDB" id="A0AAE3IU83"/>
<gene>
    <name evidence="4" type="ORF">OEV98_08105</name>
</gene>
<evidence type="ECO:0000256" key="1">
    <source>
        <dbReference type="ARBA" id="ARBA00022969"/>
    </source>
</evidence>
<dbReference type="InterPro" id="IPR012347">
    <property type="entry name" value="Ferritin-like"/>
</dbReference>
<reference evidence="4" key="1">
    <citation type="submission" date="2022-10" db="EMBL/GenBank/DDBJ databases">
        <title>Description of Fervidibacillus gen. nov. in the family Fervidibacillaceae fam. nov. with two species, Fervidibacillus albus sp. nov., and Fervidibacillus halotolerans sp. nov., isolated from tidal flat sediments.</title>
        <authorList>
            <person name="Kwon K.K."/>
            <person name="Yang S.-H."/>
        </authorList>
    </citation>
    <scope>NUCLEOTIDE SEQUENCE</scope>
    <source>
        <strain evidence="4">JCM 19140</strain>
    </source>
</reference>
<keyword evidence="4" id="KW-0946">Virion</keyword>
<comment type="caution">
    <text evidence="4">The sequence shown here is derived from an EMBL/GenBank/DDBJ whole genome shotgun (WGS) entry which is preliminary data.</text>
</comment>
<sequence length="205" mass="23071">MNYGAHELLEMTEALRTKAAEIEQHGIFANQCQDQRLKAILIKHQQQMMSAYQQGISLLQGRGVSVPHQAPVFHNQQAQMGVNSQNQSTMSQPALHPQTLSEHTIATLALNTHKSGSVMGMMWANECADPQLRMYHVNGANLCQEMAFEIWTWMNQNGYYQPPTFAPQQTSQLSSMFQPTTFPTGAMTNPNMSQTMNQGFNQHMQ</sequence>
<evidence type="ECO:0000256" key="3">
    <source>
        <dbReference type="ARBA" id="ARBA00024344"/>
    </source>
</evidence>
<name>A0AAE3IU83_9BACI</name>
<dbReference type="PANTHER" id="PTHR39183:SF1">
    <property type="entry name" value="SPORE COAT PROTEIN F-LIKE PROTEIN YHCQ"/>
    <property type="match status" value="1"/>
</dbReference>
<keyword evidence="1" id="KW-0749">Sporulation</keyword>
<dbReference type="Pfam" id="PF07875">
    <property type="entry name" value="Coat_F"/>
    <property type="match status" value="1"/>
</dbReference>
<evidence type="ECO:0000256" key="2">
    <source>
        <dbReference type="ARBA" id="ARBA00024325"/>
    </source>
</evidence>
<keyword evidence="5" id="KW-1185">Reference proteome</keyword>
<dbReference type="Proteomes" id="UP001209318">
    <property type="component" value="Unassembled WGS sequence"/>
</dbReference>
<dbReference type="InterPro" id="IPR012851">
    <property type="entry name" value="Spore_coat_CotF-like"/>
</dbReference>
<evidence type="ECO:0000313" key="4">
    <source>
        <dbReference type="EMBL" id="MCU9613519.1"/>
    </source>
</evidence>
<dbReference type="Gene3D" id="1.20.1260.10">
    <property type="match status" value="1"/>
</dbReference>
<accession>A0AAE3IU83</accession>